<name>A0A4P6JVI7_KTERU</name>
<organism evidence="1 2">
    <name type="scientific">Ktedonosporobacter rubrisoli</name>
    <dbReference type="NCBI Taxonomy" id="2509675"/>
    <lineage>
        <taxon>Bacteria</taxon>
        <taxon>Bacillati</taxon>
        <taxon>Chloroflexota</taxon>
        <taxon>Ktedonobacteria</taxon>
        <taxon>Ktedonobacterales</taxon>
        <taxon>Ktedonosporobacteraceae</taxon>
        <taxon>Ktedonosporobacter</taxon>
    </lineage>
</organism>
<dbReference type="EMBL" id="CP035758">
    <property type="protein sequence ID" value="QBD79383.1"/>
    <property type="molecule type" value="Genomic_DNA"/>
</dbReference>
<gene>
    <name evidence="1" type="ORF">EPA93_26700</name>
</gene>
<dbReference type="OrthoDB" id="151183at2"/>
<accession>A0A4P6JVI7</accession>
<dbReference type="KEGG" id="kbs:EPA93_26700"/>
<dbReference type="Proteomes" id="UP000290365">
    <property type="component" value="Chromosome"/>
</dbReference>
<reference evidence="1 2" key="1">
    <citation type="submission" date="2019-01" db="EMBL/GenBank/DDBJ databases">
        <title>Ktedonosporobacter rubrisoli SCAWS-G2.</title>
        <authorList>
            <person name="Huang Y."/>
            <person name="Yan B."/>
        </authorList>
    </citation>
    <scope>NUCLEOTIDE SEQUENCE [LARGE SCALE GENOMIC DNA]</scope>
    <source>
        <strain evidence="1 2">SCAWS-G2</strain>
    </source>
</reference>
<sequence length="248" mass="28065">MLTYEDMTGYFLKAADSLALTTHPEYWLNSRTLEREFTCTCHTGNCEEAEHRSSCSVSFTWGSLDTALSIEGPAGVCDFFHEADQDCPHLHTSAIPPLVLDLSYTLALNGTSISEATLLSLTQMLKLRASEHSRRTIETRPGVSMVLHENRLQPDMLTLQQRVELPIWHPEGMRGLHDDPHTSSLRRRTQREHHFLDDEEEGGEIIADNPRAEEWLPQVMVEVCQDILHVLEALDATLLYDVPDNSQS</sequence>
<keyword evidence="2" id="KW-1185">Reference proteome</keyword>
<dbReference type="RefSeq" id="WP_129890436.1">
    <property type="nucleotide sequence ID" value="NZ_CP035758.1"/>
</dbReference>
<dbReference type="AlphaFoldDB" id="A0A4P6JVI7"/>
<evidence type="ECO:0000313" key="2">
    <source>
        <dbReference type="Proteomes" id="UP000290365"/>
    </source>
</evidence>
<protein>
    <submittedName>
        <fullName evidence="1">Uncharacterized protein</fullName>
    </submittedName>
</protein>
<proteinExistence type="predicted"/>
<evidence type="ECO:0000313" key="1">
    <source>
        <dbReference type="EMBL" id="QBD79383.1"/>
    </source>
</evidence>